<dbReference type="EMBL" id="HACG01017808">
    <property type="protein sequence ID" value="CEK64673.1"/>
    <property type="molecule type" value="Transcribed_RNA"/>
</dbReference>
<name>A0A0B6Z7S4_9EUPU</name>
<gene>
    <name evidence="11" type="primary">ORF52502</name>
    <name evidence="9" type="synonym">inx</name>
    <name evidence="10" type="synonym">ORF52500</name>
</gene>
<feature type="transmembrane region" description="Helical" evidence="9">
    <location>
        <begin position="25"/>
        <end position="42"/>
    </location>
</feature>
<comment type="similarity">
    <text evidence="9">Belongs to the pannexin family.</text>
</comment>
<dbReference type="InterPro" id="IPR000990">
    <property type="entry name" value="Innexin"/>
</dbReference>
<dbReference type="GO" id="GO:0005921">
    <property type="term" value="C:gap junction"/>
    <property type="evidence" value="ECO:0007669"/>
    <property type="project" value="UniProtKB-UniRule"/>
</dbReference>
<dbReference type="PRINTS" id="PR01262">
    <property type="entry name" value="INNEXIN"/>
</dbReference>
<dbReference type="PANTHER" id="PTHR11893">
    <property type="entry name" value="INNEXIN"/>
    <property type="match status" value="1"/>
</dbReference>
<proteinExistence type="inferred from homology"/>
<dbReference type="PROSITE" id="PS51013">
    <property type="entry name" value="PANNEXIN"/>
    <property type="match status" value="1"/>
</dbReference>
<keyword evidence="7 9" id="KW-0472">Membrane</keyword>
<keyword evidence="3" id="KW-1003">Cell membrane</keyword>
<dbReference type="AlphaFoldDB" id="A0A0B6Z7S4"/>
<evidence type="ECO:0000256" key="9">
    <source>
        <dbReference type="RuleBase" id="RU010713"/>
    </source>
</evidence>
<organism evidence="11">
    <name type="scientific">Arion vulgaris</name>
    <dbReference type="NCBI Taxonomy" id="1028688"/>
    <lineage>
        <taxon>Eukaryota</taxon>
        <taxon>Metazoa</taxon>
        <taxon>Spiralia</taxon>
        <taxon>Lophotrochozoa</taxon>
        <taxon>Mollusca</taxon>
        <taxon>Gastropoda</taxon>
        <taxon>Heterobranchia</taxon>
        <taxon>Euthyneura</taxon>
        <taxon>Panpulmonata</taxon>
        <taxon>Eupulmonata</taxon>
        <taxon>Stylommatophora</taxon>
        <taxon>Helicina</taxon>
        <taxon>Arionoidea</taxon>
        <taxon>Arionidae</taxon>
        <taxon>Arion</taxon>
    </lineage>
</organism>
<sequence>MSALFAFASWSRLQGSNDDHWADRVSHLWTVCLLILFALLVSSAQYVGDTIQCWCPAHFTNAYISYTKSVCWISNTYYIPDDDTIPVSIGERQNKEINYYQWVPSIFLFQAFMFKFPNLIWRMLSNTGGVNINRLVELAENTQFCKSEDKSKLTD</sequence>
<keyword evidence="6 9" id="KW-0406">Ion transport</keyword>
<keyword evidence="2 9" id="KW-0813">Transport</keyword>
<feature type="non-terminal residue" evidence="11">
    <location>
        <position position="155"/>
    </location>
</feature>
<comment type="function">
    <text evidence="9">Structural component of the gap junctions.</text>
</comment>
<evidence type="ECO:0000256" key="4">
    <source>
        <dbReference type="ARBA" id="ARBA00022692"/>
    </source>
</evidence>
<evidence type="ECO:0000256" key="7">
    <source>
        <dbReference type="ARBA" id="ARBA00023136"/>
    </source>
</evidence>
<evidence type="ECO:0000256" key="3">
    <source>
        <dbReference type="ARBA" id="ARBA00022475"/>
    </source>
</evidence>
<dbReference type="PANTHER" id="PTHR11893:SF36">
    <property type="entry name" value="INNEXIN-5"/>
    <property type="match status" value="1"/>
</dbReference>
<dbReference type="GO" id="GO:0034220">
    <property type="term" value="P:monoatomic ion transmembrane transport"/>
    <property type="evidence" value="ECO:0007669"/>
    <property type="project" value="UniProtKB-KW"/>
</dbReference>
<reference evidence="11" key="1">
    <citation type="submission" date="2014-12" db="EMBL/GenBank/DDBJ databases">
        <title>Insight into the proteome of Arion vulgaris.</title>
        <authorList>
            <person name="Aradska J."/>
            <person name="Bulat T."/>
            <person name="Smidak R."/>
            <person name="Sarate P."/>
            <person name="Gangsoo J."/>
            <person name="Sialana F."/>
            <person name="Bilban M."/>
            <person name="Lubec G."/>
        </authorList>
    </citation>
    <scope>NUCLEOTIDE SEQUENCE</scope>
    <source>
        <tissue evidence="11">Skin</tissue>
    </source>
</reference>
<protein>
    <recommendedName>
        <fullName evidence="9">Innexin</fullName>
    </recommendedName>
</protein>
<evidence type="ECO:0000256" key="2">
    <source>
        <dbReference type="ARBA" id="ARBA00022448"/>
    </source>
</evidence>
<evidence type="ECO:0000256" key="1">
    <source>
        <dbReference type="ARBA" id="ARBA00004651"/>
    </source>
</evidence>
<dbReference type="GO" id="GO:0005886">
    <property type="term" value="C:plasma membrane"/>
    <property type="evidence" value="ECO:0007669"/>
    <property type="project" value="UniProtKB-SubCell"/>
</dbReference>
<evidence type="ECO:0000256" key="5">
    <source>
        <dbReference type="ARBA" id="ARBA00022989"/>
    </source>
</evidence>
<dbReference type="Pfam" id="PF00876">
    <property type="entry name" value="Innexin"/>
    <property type="match status" value="1"/>
</dbReference>
<evidence type="ECO:0000256" key="6">
    <source>
        <dbReference type="ARBA" id="ARBA00023065"/>
    </source>
</evidence>
<evidence type="ECO:0000256" key="8">
    <source>
        <dbReference type="ARBA" id="ARBA00023303"/>
    </source>
</evidence>
<keyword evidence="8 9" id="KW-0407">Ion channel</keyword>
<evidence type="ECO:0000313" key="10">
    <source>
        <dbReference type="EMBL" id="CEK64673.1"/>
    </source>
</evidence>
<comment type="caution">
    <text evidence="9">Lacks conserved residue(s) required for the propagation of feature annotation.</text>
</comment>
<evidence type="ECO:0000313" key="11">
    <source>
        <dbReference type="EMBL" id="CEK64674.1"/>
    </source>
</evidence>
<keyword evidence="4 9" id="KW-0812">Transmembrane</keyword>
<accession>A0A0B6Z7S4</accession>
<comment type="subcellular location">
    <subcellularLocation>
        <location evidence="1 9">Cell membrane</location>
        <topology evidence="1 9">Multi-pass membrane protein</topology>
    </subcellularLocation>
</comment>
<dbReference type="EMBL" id="HACG01017809">
    <property type="protein sequence ID" value="CEK64674.1"/>
    <property type="molecule type" value="Transcribed_RNA"/>
</dbReference>
<keyword evidence="5 9" id="KW-1133">Transmembrane helix</keyword>